<dbReference type="InterPro" id="IPR016024">
    <property type="entry name" value="ARM-type_fold"/>
</dbReference>
<sequence length="1524" mass="160225">MTTQENDAFRDAVRRADVAWHAGGLDALRRRPGSFGRLLRHDDPRVRYLGLVRLGERTASALDPVEAAELAALLPDRLPGPPEEALVLAGLYERLGRHVARPWPSWRTAGLPVRVQIAWLRAEIHDDPATVRREPPGELLYQAVRGIEGAAAHRLPDLVAELAAGGDPVLRAEVPRLARHGLHAGLLAPAVVRRHLTDLLGSADAEVAAAALGELAEPWAALDPLPSARMSRFLTAESASDHPEAADTALTAAVRHGHSGVLRDAIGEPGLPPGLRRRALELLGDLAGRGDIGEVTAIAAEDPLLFGAAAVTCLRGLHRRGHFPDDGDVPPIVALALADHSIPPRDVATVLFTCRHALFSTLTDAPPGDPHWRRRLALLVALARQGTGDVPIGDAVTRMLPLAPDPGPFLAAIRDLRHTGAEDAVLAVLPAAPEGALAALEAVGGPATAAALRDGLGLTAAQGAGPIAPHLRAVRTGALALLWQLTEDPGERRAIVARLDPGDLPAAVAADLGGPDAHEVALLTAHLDPDEPVAALRRLAAHGGAAELPTIADLLLRIASEAAAAAEPGAAETRGASPQAEPEVPEEVLDAVRAMGRRLHERARIRPSCLLDAANAQEAGDALAATLALDLLDRPGLSSGEQAVLLGLLLRVPSQRTRARVHRLLRHRDRHVRKRAIALLARDTSGDDARALSASAIALTAARDVPTVRQALLALGRARAHWAAGAITACLDHPNMNVKKTAATVLADTGTPAAVPALLAWLGRHDNPGLRAGLTAALRAVLGGAFAGTLLAAAEHADGRARDLLLAGLCGALPARSLLALHDQGSPVAPALLALAADGTVRLAEGTVADLAPALAAHGIPAPDGAPRPADAADADLRALTATGWDPEAALRVARRAEAPPPDRLAELRPRLADWLALAAATPGDRHRLLRFALLVCPDPWTAAEIAAFARHTDALLAALAAASGDDRDPLLAVLEAVAPTLPPQWTPAIAGAVRALPDAPAGHRSALALLRRAGAVLRRPDVEQALAAARLGANPWQAQPAVLREAFDAPGPPSGAEAESWCAALADAVGTPRRLAAFRRDSGGAVGARERLGALADAYPAAPDGVRAALLDWMTALQPLDAPQWTITETARTTEEPRRGVRPDSIDQPRSAGQRRRLLRLLDAAEPARRDAAAVVLLRWPEPENRLPVLRAFLRGRVAVRGTTALAAPLASVSDAELRGGEVRHDRAAEVAAGLGPQDLARRVPLLLEWWEADPPDIRTAIERALAAVPADALALHLADRIEAGAWGVLDLLAGRPLLRTPVLERACRRLREEGRADLADRLRIVEGPVRAPGSPVRDTAALVAPRERAEGAPHRPSRRELLGLARTGSPEQIRRALNRIAEEHPGSGADHDPGLRDLIEELLHHAKPKVRLHAHRVSRALLDRNTYLGHTEVLLGDPQPDVVRSAVRVLSHAAWEPAIPAIAGLLEHPHHVVRKAAADGLALMGAPAVPVLTHTAARARPDRRPVYTDVLDRIAADGPGSG</sequence>
<name>A0A2P8DNM1_9ACTN</name>
<organism evidence="2 3">
    <name type="scientific">Murinocardiopsis flavida</name>
    <dbReference type="NCBI Taxonomy" id="645275"/>
    <lineage>
        <taxon>Bacteria</taxon>
        <taxon>Bacillati</taxon>
        <taxon>Actinomycetota</taxon>
        <taxon>Actinomycetes</taxon>
        <taxon>Streptosporangiales</taxon>
        <taxon>Nocardiopsidaceae</taxon>
        <taxon>Murinocardiopsis</taxon>
    </lineage>
</organism>
<gene>
    <name evidence="2" type="ORF">CLV63_10449</name>
</gene>
<evidence type="ECO:0000256" key="1">
    <source>
        <dbReference type="SAM" id="MobiDB-lite"/>
    </source>
</evidence>
<dbReference type="Pfam" id="PF13646">
    <property type="entry name" value="HEAT_2"/>
    <property type="match status" value="2"/>
</dbReference>
<feature type="compositionally biased region" description="Basic and acidic residues" evidence="1">
    <location>
        <begin position="1133"/>
        <end position="1148"/>
    </location>
</feature>
<dbReference type="RefSeq" id="WP_106582162.1">
    <property type="nucleotide sequence ID" value="NZ_PYGA01000004.1"/>
</dbReference>
<evidence type="ECO:0000313" key="2">
    <source>
        <dbReference type="EMBL" id="PSK98825.1"/>
    </source>
</evidence>
<dbReference type="Proteomes" id="UP000240542">
    <property type="component" value="Unassembled WGS sequence"/>
</dbReference>
<proteinExistence type="predicted"/>
<dbReference type="InterPro" id="IPR011989">
    <property type="entry name" value="ARM-like"/>
</dbReference>
<keyword evidence="3" id="KW-1185">Reference proteome</keyword>
<accession>A0A2P8DNM1</accession>
<dbReference type="EMBL" id="PYGA01000004">
    <property type="protein sequence ID" value="PSK98825.1"/>
    <property type="molecule type" value="Genomic_DNA"/>
</dbReference>
<evidence type="ECO:0000313" key="3">
    <source>
        <dbReference type="Proteomes" id="UP000240542"/>
    </source>
</evidence>
<protein>
    <submittedName>
        <fullName evidence="2">HEAT repeat protein</fullName>
    </submittedName>
</protein>
<comment type="caution">
    <text evidence="2">The sequence shown here is derived from an EMBL/GenBank/DDBJ whole genome shotgun (WGS) entry which is preliminary data.</text>
</comment>
<feature type="region of interest" description="Disordered" evidence="1">
    <location>
        <begin position="1129"/>
        <end position="1154"/>
    </location>
</feature>
<dbReference type="Gene3D" id="1.25.10.10">
    <property type="entry name" value="Leucine-rich Repeat Variant"/>
    <property type="match status" value="2"/>
</dbReference>
<dbReference type="SUPFAM" id="SSF48371">
    <property type="entry name" value="ARM repeat"/>
    <property type="match status" value="1"/>
</dbReference>
<reference evidence="2 3" key="1">
    <citation type="submission" date="2018-03" db="EMBL/GenBank/DDBJ databases">
        <title>Genomic Encyclopedia of Archaeal and Bacterial Type Strains, Phase II (KMG-II): from individual species to whole genera.</title>
        <authorList>
            <person name="Goeker M."/>
        </authorList>
    </citation>
    <scope>NUCLEOTIDE SEQUENCE [LARGE SCALE GENOMIC DNA]</scope>
    <source>
        <strain evidence="2 3">DSM 45312</strain>
    </source>
</reference>
<dbReference type="OrthoDB" id="3272910at2"/>